<evidence type="ECO:0000313" key="2">
    <source>
        <dbReference type="Proteomes" id="UP000292580"/>
    </source>
</evidence>
<sequence>MDVVVMHPTLCAVIPPEERDRIAAMERRAEGLEEEAGALLAEARTCRARAERIRRYYLQMVAVFGAEAVIAHARREWTNPIIEVP</sequence>
<dbReference type="EMBL" id="PGCL01000014">
    <property type="protein sequence ID" value="TAJ43182.1"/>
    <property type="molecule type" value="Genomic_DNA"/>
</dbReference>
<organism evidence="1 2">
    <name type="scientific">Methanofollis fontis</name>
    <dbReference type="NCBI Taxonomy" id="2052832"/>
    <lineage>
        <taxon>Archaea</taxon>
        <taxon>Methanobacteriati</taxon>
        <taxon>Methanobacteriota</taxon>
        <taxon>Stenosarchaea group</taxon>
        <taxon>Methanomicrobia</taxon>
        <taxon>Methanomicrobiales</taxon>
        <taxon>Methanomicrobiaceae</taxon>
        <taxon>Methanofollis</taxon>
    </lineage>
</organism>
<accession>A0A483CQR4</accession>
<reference evidence="1 2" key="1">
    <citation type="submission" date="2017-11" db="EMBL/GenBank/DDBJ databases">
        <title>Isolation and Characterization of Methanofollis Species from Methane Seep Offshore SW Taiwan.</title>
        <authorList>
            <person name="Teng N.-H."/>
            <person name="Lai M.-C."/>
            <person name="Chen S.-C."/>
        </authorList>
    </citation>
    <scope>NUCLEOTIDE SEQUENCE [LARGE SCALE GENOMIC DNA]</scope>
    <source>
        <strain evidence="1 2">FWC-SCC2</strain>
    </source>
</reference>
<name>A0A483CQR4_9EURY</name>
<protein>
    <submittedName>
        <fullName evidence="1">Uncharacterized protein</fullName>
    </submittedName>
</protein>
<evidence type="ECO:0000313" key="1">
    <source>
        <dbReference type="EMBL" id="TAJ43182.1"/>
    </source>
</evidence>
<keyword evidence="2" id="KW-1185">Reference proteome</keyword>
<dbReference type="AlphaFoldDB" id="A0A483CQR4"/>
<gene>
    <name evidence="1" type="ORF">CUJ86_11720</name>
</gene>
<proteinExistence type="predicted"/>
<dbReference type="Proteomes" id="UP000292580">
    <property type="component" value="Unassembled WGS sequence"/>
</dbReference>
<comment type="caution">
    <text evidence="1">The sequence shown here is derived from an EMBL/GenBank/DDBJ whole genome shotgun (WGS) entry which is preliminary data.</text>
</comment>